<gene>
    <name evidence="1" type="ORF">E2C01_047870</name>
</gene>
<sequence length="73" mass="8464">MNWWSCDCSAKDISFEPGLVDSQAGYHLEKQFPPESSSQEYDYFELPAASSHTSFFHCVYKRVELQKHMLGLE</sequence>
<proteinExistence type="predicted"/>
<dbReference type="AlphaFoldDB" id="A0A5B7G913"/>
<dbReference type="EMBL" id="VSRR010012015">
    <property type="protein sequence ID" value="MPC53965.1"/>
    <property type="molecule type" value="Genomic_DNA"/>
</dbReference>
<dbReference type="Proteomes" id="UP000324222">
    <property type="component" value="Unassembled WGS sequence"/>
</dbReference>
<keyword evidence="2" id="KW-1185">Reference proteome</keyword>
<comment type="caution">
    <text evidence="1">The sequence shown here is derived from an EMBL/GenBank/DDBJ whole genome shotgun (WGS) entry which is preliminary data.</text>
</comment>
<organism evidence="1 2">
    <name type="scientific">Portunus trituberculatus</name>
    <name type="common">Swimming crab</name>
    <name type="synonym">Neptunus trituberculatus</name>
    <dbReference type="NCBI Taxonomy" id="210409"/>
    <lineage>
        <taxon>Eukaryota</taxon>
        <taxon>Metazoa</taxon>
        <taxon>Ecdysozoa</taxon>
        <taxon>Arthropoda</taxon>
        <taxon>Crustacea</taxon>
        <taxon>Multicrustacea</taxon>
        <taxon>Malacostraca</taxon>
        <taxon>Eumalacostraca</taxon>
        <taxon>Eucarida</taxon>
        <taxon>Decapoda</taxon>
        <taxon>Pleocyemata</taxon>
        <taxon>Brachyura</taxon>
        <taxon>Eubrachyura</taxon>
        <taxon>Portunoidea</taxon>
        <taxon>Portunidae</taxon>
        <taxon>Portuninae</taxon>
        <taxon>Portunus</taxon>
    </lineage>
</organism>
<protein>
    <submittedName>
        <fullName evidence="1">Uncharacterized protein</fullName>
    </submittedName>
</protein>
<evidence type="ECO:0000313" key="2">
    <source>
        <dbReference type="Proteomes" id="UP000324222"/>
    </source>
</evidence>
<reference evidence="1 2" key="1">
    <citation type="submission" date="2019-05" db="EMBL/GenBank/DDBJ databases">
        <title>Another draft genome of Portunus trituberculatus and its Hox gene families provides insights of decapod evolution.</title>
        <authorList>
            <person name="Jeong J.-H."/>
            <person name="Song I."/>
            <person name="Kim S."/>
            <person name="Choi T."/>
            <person name="Kim D."/>
            <person name="Ryu S."/>
            <person name="Kim W."/>
        </authorList>
    </citation>
    <scope>NUCLEOTIDE SEQUENCE [LARGE SCALE GENOMIC DNA]</scope>
    <source>
        <tissue evidence="1">Muscle</tissue>
    </source>
</reference>
<name>A0A5B7G913_PORTR</name>
<evidence type="ECO:0000313" key="1">
    <source>
        <dbReference type="EMBL" id="MPC53965.1"/>
    </source>
</evidence>
<accession>A0A5B7G913</accession>